<dbReference type="Gene3D" id="3.30.230.90">
    <property type="match status" value="1"/>
</dbReference>
<gene>
    <name evidence="1" type="ORF">A7U60_g4265</name>
</gene>
<evidence type="ECO:0008006" key="3">
    <source>
        <dbReference type="Google" id="ProtNLM"/>
    </source>
</evidence>
<dbReference type="PANTHER" id="PTHR31051:SF1">
    <property type="entry name" value="PROTEASOME ASSEMBLY CHAPERONE 3"/>
    <property type="match status" value="1"/>
</dbReference>
<protein>
    <recommendedName>
        <fullName evidence="3">Proteasome assembly chaperone 3</fullName>
    </recommendedName>
</protein>
<accession>A0A9Q5N5H5</accession>
<dbReference type="AlphaFoldDB" id="A0A9Q5N5H5"/>
<evidence type="ECO:0000313" key="2">
    <source>
        <dbReference type="Proteomes" id="UP000757232"/>
    </source>
</evidence>
<sequence length="158" mass="16702">MSSQTHLSRSLNDVETKVAILSYADRVLVLVTQLGKIGHMIQASLPSTVPLLPPTPTDDGLPLIEPPPSVELISIFGSAPSAHLTTLHSLYASHIATLVWTMTAQSEETGKRRDVIVGLAFKNSQDVSAHDTGLSSGEQTTFKGVMSMIVAVLGGKDG</sequence>
<dbReference type="EMBL" id="LNZH02000176">
    <property type="protein sequence ID" value="OCB88562.1"/>
    <property type="molecule type" value="Genomic_DNA"/>
</dbReference>
<dbReference type="InterPro" id="IPR018788">
    <property type="entry name" value="Proteasome_assmbl_chp_3"/>
</dbReference>
<proteinExistence type="predicted"/>
<dbReference type="GO" id="GO:0043248">
    <property type="term" value="P:proteasome assembly"/>
    <property type="evidence" value="ECO:0007669"/>
    <property type="project" value="InterPro"/>
</dbReference>
<keyword evidence="2" id="KW-1185">Reference proteome</keyword>
<name>A0A9Q5N5H5_SANBA</name>
<organism evidence="1 2">
    <name type="scientific">Sanghuangporus baumii</name>
    <name type="common">Phellinus baumii</name>
    <dbReference type="NCBI Taxonomy" id="108892"/>
    <lineage>
        <taxon>Eukaryota</taxon>
        <taxon>Fungi</taxon>
        <taxon>Dikarya</taxon>
        <taxon>Basidiomycota</taxon>
        <taxon>Agaricomycotina</taxon>
        <taxon>Agaricomycetes</taxon>
        <taxon>Hymenochaetales</taxon>
        <taxon>Hymenochaetaceae</taxon>
        <taxon>Sanghuangporus</taxon>
    </lineage>
</organism>
<dbReference type="Proteomes" id="UP000757232">
    <property type="component" value="Unassembled WGS sequence"/>
</dbReference>
<dbReference type="OrthoDB" id="5593278at2759"/>
<dbReference type="InterPro" id="IPR053720">
    <property type="entry name" value="Psm_Assembly_Chaperone"/>
</dbReference>
<reference evidence="1" key="1">
    <citation type="submission" date="2016-06" db="EMBL/GenBank/DDBJ databases">
        <title>Draft Genome sequence of the fungus Inonotus baumii.</title>
        <authorList>
            <person name="Zhu H."/>
            <person name="Lin W."/>
        </authorList>
    </citation>
    <scope>NUCLEOTIDE SEQUENCE</scope>
    <source>
        <strain evidence="1">821</strain>
    </source>
</reference>
<comment type="caution">
    <text evidence="1">The sequence shown here is derived from an EMBL/GenBank/DDBJ whole genome shotgun (WGS) entry which is preliminary data.</text>
</comment>
<evidence type="ECO:0000313" key="1">
    <source>
        <dbReference type="EMBL" id="OCB88562.1"/>
    </source>
</evidence>
<dbReference type="PANTHER" id="PTHR31051">
    <property type="entry name" value="PROTEASOME ASSEMBLY CHAPERONE 3"/>
    <property type="match status" value="1"/>
</dbReference>